<dbReference type="EMBL" id="GBRH01260515">
    <property type="protein sequence ID" value="JAD37380.1"/>
    <property type="molecule type" value="Transcribed_RNA"/>
</dbReference>
<evidence type="ECO:0000313" key="1">
    <source>
        <dbReference type="EMBL" id="JAD37380.1"/>
    </source>
</evidence>
<reference evidence="1" key="1">
    <citation type="submission" date="2014-09" db="EMBL/GenBank/DDBJ databases">
        <authorList>
            <person name="Magalhaes I.L.F."/>
            <person name="Oliveira U."/>
            <person name="Santos F.R."/>
            <person name="Vidigal T.H.D.A."/>
            <person name="Brescovit A.D."/>
            <person name="Santos A.J."/>
        </authorList>
    </citation>
    <scope>NUCLEOTIDE SEQUENCE</scope>
    <source>
        <tissue evidence="1">Shoot tissue taken approximately 20 cm above the soil surface</tissue>
    </source>
</reference>
<name>A0A0A8ZKW1_ARUDO</name>
<sequence>MEDNRNWRAANHSLTTEIRCCDCMCRGPFDLQVNNLDGSLQYLLH</sequence>
<organism evidence="1">
    <name type="scientific">Arundo donax</name>
    <name type="common">Giant reed</name>
    <name type="synonym">Donax arundinaceus</name>
    <dbReference type="NCBI Taxonomy" id="35708"/>
    <lineage>
        <taxon>Eukaryota</taxon>
        <taxon>Viridiplantae</taxon>
        <taxon>Streptophyta</taxon>
        <taxon>Embryophyta</taxon>
        <taxon>Tracheophyta</taxon>
        <taxon>Spermatophyta</taxon>
        <taxon>Magnoliopsida</taxon>
        <taxon>Liliopsida</taxon>
        <taxon>Poales</taxon>
        <taxon>Poaceae</taxon>
        <taxon>PACMAD clade</taxon>
        <taxon>Arundinoideae</taxon>
        <taxon>Arundineae</taxon>
        <taxon>Arundo</taxon>
    </lineage>
</organism>
<reference evidence="1" key="2">
    <citation type="journal article" date="2015" name="Data Brief">
        <title>Shoot transcriptome of the giant reed, Arundo donax.</title>
        <authorList>
            <person name="Barrero R.A."/>
            <person name="Guerrero F.D."/>
            <person name="Moolhuijzen P."/>
            <person name="Goolsby J.A."/>
            <person name="Tidwell J."/>
            <person name="Bellgard S.E."/>
            <person name="Bellgard M.I."/>
        </authorList>
    </citation>
    <scope>NUCLEOTIDE SEQUENCE</scope>
    <source>
        <tissue evidence="1">Shoot tissue taken approximately 20 cm above the soil surface</tissue>
    </source>
</reference>
<proteinExistence type="predicted"/>
<dbReference type="AlphaFoldDB" id="A0A0A8ZKW1"/>
<protein>
    <submittedName>
        <fullName evidence="1">Uncharacterized protein</fullName>
    </submittedName>
</protein>
<accession>A0A0A8ZKW1</accession>